<dbReference type="eggNOG" id="COG1143">
    <property type="taxonomic scope" value="Bacteria"/>
</dbReference>
<dbReference type="InterPro" id="IPR017900">
    <property type="entry name" value="4Fe4S_Fe_S_CS"/>
</dbReference>
<reference evidence="7 8" key="2">
    <citation type="journal article" date="2009" name="BMC Microbiol.">
        <title>The genome sequence of Geobacter metallireducens: features of metabolism, physiology and regulation common and dissimilar to Geobacter sulfurreducens.</title>
        <authorList>
            <person name="Aklujkar M."/>
            <person name="Krushkal J."/>
            <person name="DiBartolo G."/>
            <person name="Lapidus A."/>
            <person name="Land M.L."/>
            <person name="Lovley D.R."/>
        </authorList>
    </citation>
    <scope>NUCLEOTIDE SEQUENCE [LARGE SCALE GENOMIC DNA]</scope>
    <source>
        <strain evidence="8">ATCC 53774 / DSM 7210 / GS-15</strain>
    </source>
</reference>
<dbReference type="SUPFAM" id="SSF54862">
    <property type="entry name" value="4Fe-4S ferredoxins"/>
    <property type="match status" value="1"/>
</dbReference>
<feature type="domain" description="4Fe-4S ferredoxin-type" evidence="6">
    <location>
        <begin position="33"/>
        <end position="63"/>
    </location>
</feature>
<dbReference type="PROSITE" id="PS51379">
    <property type="entry name" value="4FE4S_FER_2"/>
    <property type="match status" value="2"/>
</dbReference>
<dbReference type="InterPro" id="IPR017896">
    <property type="entry name" value="4Fe4S_Fe-S-bd"/>
</dbReference>
<dbReference type="GO" id="GO:0046872">
    <property type="term" value="F:metal ion binding"/>
    <property type="evidence" value="ECO:0007669"/>
    <property type="project" value="UniProtKB-KW"/>
</dbReference>
<dbReference type="eggNOG" id="COG0778">
    <property type="taxonomic scope" value="Bacteria"/>
</dbReference>
<keyword evidence="2" id="KW-0479">Metal-binding</keyword>
<dbReference type="Pfam" id="PF00881">
    <property type="entry name" value="Nitroreductase"/>
    <property type="match status" value="1"/>
</dbReference>
<evidence type="ECO:0000256" key="5">
    <source>
        <dbReference type="ARBA" id="ARBA00023014"/>
    </source>
</evidence>
<dbReference type="Gene3D" id="3.40.109.10">
    <property type="entry name" value="NADH Oxidase"/>
    <property type="match status" value="1"/>
</dbReference>
<keyword evidence="3" id="KW-0560">Oxidoreductase</keyword>
<dbReference type="AlphaFoldDB" id="Q39RB4"/>
<comment type="similarity">
    <text evidence="1">Belongs to the nitroreductase family.</text>
</comment>
<feature type="domain" description="4Fe-4S ferredoxin-type" evidence="6">
    <location>
        <begin position="2"/>
        <end position="31"/>
    </location>
</feature>
<keyword evidence="8" id="KW-1185">Reference proteome</keyword>
<evidence type="ECO:0000313" key="7">
    <source>
        <dbReference type="EMBL" id="ABB33210.1"/>
    </source>
</evidence>
<dbReference type="InterPro" id="IPR000415">
    <property type="entry name" value="Nitroreductase-like"/>
</dbReference>
<dbReference type="KEGG" id="gme:Gmet_2995"/>
<gene>
    <name evidence="7" type="ordered locus">Gmet_2995</name>
</gene>
<sequence>MPDLIVTGSLCTRCGACVATCPARIIELPKGVPRFTATGEARCIICGHCEAVCPTAALTVNDPRLDPTVPPPPEAPLPPEILDAYLRMRRSIRRFRTEAVPRKTIESLLDVVRYAPTSSNRQAVRWLVIHDTAEVRRLTGLVIDWFRSRLADPSCPNRTTLAAMIRSWNNGSDPICRNAPHLVIPCTPRQHSLAPFDATIAAAHLEIVAPAHGIGTCWGGYFQMAAEVWEPLRLALNLSDGYYPECALLLGYPATTYRRPPKRNRLDVTWR</sequence>
<dbReference type="GO" id="GO:0051536">
    <property type="term" value="F:iron-sulfur cluster binding"/>
    <property type="evidence" value="ECO:0007669"/>
    <property type="project" value="UniProtKB-KW"/>
</dbReference>
<protein>
    <submittedName>
        <fullName evidence="7">Ferredoxin and NADH nitroreductase domain protein</fullName>
    </submittedName>
</protein>
<evidence type="ECO:0000256" key="3">
    <source>
        <dbReference type="ARBA" id="ARBA00023002"/>
    </source>
</evidence>
<proteinExistence type="inferred from homology"/>
<dbReference type="Proteomes" id="UP000007073">
    <property type="component" value="Chromosome"/>
</dbReference>
<dbReference type="PROSITE" id="PS00198">
    <property type="entry name" value="4FE4S_FER_1"/>
    <property type="match status" value="2"/>
</dbReference>
<accession>Q39RB4</accession>
<name>Q39RB4_GEOMG</name>
<evidence type="ECO:0000256" key="2">
    <source>
        <dbReference type="ARBA" id="ARBA00022723"/>
    </source>
</evidence>
<dbReference type="RefSeq" id="WP_004514486.1">
    <property type="nucleotide sequence ID" value="NC_007517.1"/>
</dbReference>
<dbReference type="SUPFAM" id="SSF55469">
    <property type="entry name" value="FMN-dependent nitroreductase-like"/>
    <property type="match status" value="1"/>
</dbReference>
<evidence type="ECO:0000256" key="4">
    <source>
        <dbReference type="ARBA" id="ARBA00023004"/>
    </source>
</evidence>
<dbReference type="Gene3D" id="3.30.70.20">
    <property type="match status" value="1"/>
</dbReference>
<keyword evidence="5" id="KW-0411">Iron-sulfur</keyword>
<evidence type="ECO:0000259" key="6">
    <source>
        <dbReference type="PROSITE" id="PS51379"/>
    </source>
</evidence>
<dbReference type="GO" id="GO:0016491">
    <property type="term" value="F:oxidoreductase activity"/>
    <property type="evidence" value="ECO:0007669"/>
    <property type="project" value="UniProtKB-KW"/>
</dbReference>
<dbReference type="HOGENOM" id="CLU_070764_2_0_7"/>
<evidence type="ECO:0000256" key="1">
    <source>
        <dbReference type="ARBA" id="ARBA00007118"/>
    </source>
</evidence>
<evidence type="ECO:0000313" key="8">
    <source>
        <dbReference type="Proteomes" id="UP000007073"/>
    </source>
</evidence>
<dbReference type="Pfam" id="PF12838">
    <property type="entry name" value="Fer4_7"/>
    <property type="match status" value="1"/>
</dbReference>
<dbReference type="PANTHER" id="PTHR43673">
    <property type="entry name" value="NAD(P)H NITROREDUCTASE YDGI-RELATED"/>
    <property type="match status" value="1"/>
</dbReference>
<dbReference type="STRING" id="269799.Gmet_2995"/>
<dbReference type="CDD" id="cd02143">
    <property type="entry name" value="nitroreductase_FeS-like"/>
    <property type="match status" value="1"/>
</dbReference>
<keyword evidence="4" id="KW-0408">Iron</keyword>
<dbReference type="InterPro" id="IPR029479">
    <property type="entry name" value="Nitroreductase"/>
</dbReference>
<dbReference type="PANTHER" id="PTHR43673:SF10">
    <property type="entry name" value="NADH DEHYDROGENASE_NAD(P)H NITROREDUCTASE XCC3605-RELATED"/>
    <property type="match status" value="1"/>
</dbReference>
<organism evidence="7 8">
    <name type="scientific">Geobacter metallireducens (strain ATCC 53774 / DSM 7210 / GS-15)</name>
    <dbReference type="NCBI Taxonomy" id="269799"/>
    <lineage>
        <taxon>Bacteria</taxon>
        <taxon>Pseudomonadati</taxon>
        <taxon>Thermodesulfobacteriota</taxon>
        <taxon>Desulfuromonadia</taxon>
        <taxon>Geobacterales</taxon>
        <taxon>Geobacteraceae</taxon>
        <taxon>Geobacter</taxon>
    </lineage>
</organism>
<dbReference type="EMBL" id="CP000148">
    <property type="protein sequence ID" value="ABB33210.1"/>
    <property type="molecule type" value="Genomic_DNA"/>
</dbReference>
<reference evidence="7 8" key="1">
    <citation type="submission" date="2005-10" db="EMBL/GenBank/DDBJ databases">
        <title>Complete sequence of Geobacter metallireducens GS-15.</title>
        <authorList>
            <consortium name="US DOE Joint Genome Institute"/>
            <person name="Copeland A."/>
            <person name="Lucas S."/>
            <person name="Lapidus A."/>
            <person name="Barry K."/>
            <person name="Detter J.C."/>
            <person name="Glavina T."/>
            <person name="Hammon N."/>
            <person name="Israni S."/>
            <person name="Pitluck S."/>
            <person name="Di Bartolo G."/>
            <person name="Chain P."/>
            <person name="Schmutz J."/>
            <person name="Larimer F."/>
            <person name="Land M."/>
            <person name="Kyrpides N."/>
            <person name="Ivanova N."/>
            <person name="Richardson P."/>
        </authorList>
    </citation>
    <scope>NUCLEOTIDE SEQUENCE [LARGE SCALE GENOMIC DNA]</scope>
    <source>
        <strain evidence="8">ATCC 53774 / DSM 7210 / GS-15</strain>
    </source>
</reference>